<dbReference type="SFLD" id="SFLDS00029">
    <property type="entry name" value="Radical_SAM"/>
    <property type="match status" value="1"/>
</dbReference>
<dbReference type="NCBIfam" id="TIGR01125">
    <property type="entry name" value="30S ribosomal protein S12 methylthiotransferase RimO"/>
    <property type="match status" value="1"/>
</dbReference>
<dbReference type="Gene3D" id="3.40.50.12160">
    <property type="entry name" value="Methylthiotransferase, N-terminal domain"/>
    <property type="match status" value="1"/>
</dbReference>
<evidence type="ECO:0000256" key="2">
    <source>
        <dbReference type="ARBA" id="ARBA00022490"/>
    </source>
</evidence>
<feature type="binding site" evidence="8">
    <location>
        <position position="101"/>
    </location>
    <ligand>
        <name>[4Fe-4S] cluster</name>
        <dbReference type="ChEBI" id="CHEBI:49883"/>
        <label>1</label>
    </ligand>
</feature>
<dbReference type="InterPro" id="IPR020612">
    <property type="entry name" value="Methylthiotransferase_CS"/>
</dbReference>
<dbReference type="Pfam" id="PF18693">
    <property type="entry name" value="TRAM_2"/>
    <property type="match status" value="1"/>
</dbReference>
<dbReference type="Pfam" id="PF04055">
    <property type="entry name" value="Radical_SAM"/>
    <property type="match status" value="1"/>
</dbReference>
<dbReference type="GO" id="GO:0035599">
    <property type="term" value="F:aspartic acid methylthiotransferase activity"/>
    <property type="evidence" value="ECO:0007669"/>
    <property type="project" value="TreeGrafter"/>
</dbReference>
<evidence type="ECO:0000256" key="5">
    <source>
        <dbReference type="ARBA" id="ARBA00022723"/>
    </source>
</evidence>
<dbReference type="SFLD" id="SFLDG01082">
    <property type="entry name" value="B12-binding_domain_containing"/>
    <property type="match status" value="1"/>
</dbReference>
<dbReference type="InterPro" id="IPR012340">
    <property type="entry name" value="NA-bd_OB-fold"/>
</dbReference>
<dbReference type="GO" id="GO:0005829">
    <property type="term" value="C:cytosol"/>
    <property type="evidence" value="ECO:0007669"/>
    <property type="project" value="TreeGrafter"/>
</dbReference>
<dbReference type="PROSITE" id="PS01278">
    <property type="entry name" value="MTTASE_RADICAL"/>
    <property type="match status" value="1"/>
</dbReference>
<dbReference type="InterPro" id="IPR023404">
    <property type="entry name" value="rSAM_horseshoe"/>
</dbReference>
<protein>
    <recommendedName>
        <fullName evidence="8">Ribosomal protein uS12 methylthiotransferase RimO</fullName>
        <shortName evidence="8">uS12 MTTase</shortName>
        <shortName evidence="8">uS12 methylthiotransferase</shortName>
        <ecNumber evidence="8">2.8.4.4</ecNumber>
    </recommendedName>
    <alternativeName>
        <fullName evidence="8">Ribosomal protein uS12 (aspartate-C(3))-methylthiotransferase</fullName>
    </alternativeName>
    <alternativeName>
        <fullName evidence="8">Ribosome maturation factor RimO</fullName>
    </alternativeName>
</protein>
<feature type="binding site" evidence="8">
    <location>
        <position position="195"/>
    </location>
    <ligand>
        <name>[4Fe-4S] cluster</name>
        <dbReference type="ChEBI" id="CHEBI:49883"/>
        <label>2</label>
        <note>4Fe-4S-S-AdoMet</note>
    </ligand>
</feature>
<dbReference type="RefSeq" id="WP_105483246.1">
    <property type="nucleotide sequence ID" value="NZ_NIGF01000005.1"/>
</dbReference>
<dbReference type="Pfam" id="PF00919">
    <property type="entry name" value="UPF0004"/>
    <property type="match status" value="1"/>
</dbReference>
<gene>
    <name evidence="8" type="primary">rimO</name>
    <name evidence="12" type="ORF">B1R32_105143</name>
</gene>
<evidence type="ECO:0000256" key="4">
    <source>
        <dbReference type="ARBA" id="ARBA00022691"/>
    </source>
</evidence>
<dbReference type="InterPro" id="IPR058240">
    <property type="entry name" value="rSAM_sf"/>
</dbReference>
<dbReference type="GO" id="GO:0006400">
    <property type="term" value="P:tRNA modification"/>
    <property type="evidence" value="ECO:0007669"/>
    <property type="project" value="InterPro"/>
</dbReference>
<feature type="binding site" evidence="8">
    <location>
        <position position="198"/>
    </location>
    <ligand>
        <name>[4Fe-4S] cluster</name>
        <dbReference type="ChEBI" id="CHEBI:49883"/>
        <label>2</label>
        <note>4Fe-4S-S-AdoMet</note>
    </ligand>
</feature>
<dbReference type="InterPro" id="IPR038135">
    <property type="entry name" value="Methylthiotransferase_N_sf"/>
</dbReference>
<dbReference type="SFLD" id="SFLDF00274">
    <property type="entry name" value="ribosomal_protein_S12_methylth"/>
    <property type="match status" value="1"/>
</dbReference>
<dbReference type="Gene3D" id="3.80.30.20">
    <property type="entry name" value="tm_1862 like domain"/>
    <property type="match status" value="1"/>
</dbReference>
<comment type="function">
    <text evidence="8">Catalyzes the methylthiolation of an aspartic acid residue of ribosomal protein uS12.</text>
</comment>
<dbReference type="PROSITE" id="PS51918">
    <property type="entry name" value="RADICAL_SAM"/>
    <property type="match status" value="1"/>
</dbReference>
<evidence type="ECO:0000259" key="10">
    <source>
        <dbReference type="PROSITE" id="PS51449"/>
    </source>
</evidence>
<dbReference type="EC" id="2.8.4.4" evidence="8"/>
<accession>A0A2S8SUI2</accession>
<dbReference type="InterPro" id="IPR007197">
    <property type="entry name" value="rSAM"/>
</dbReference>
<evidence type="ECO:0000256" key="1">
    <source>
        <dbReference type="ARBA" id="ARBA00022485"/>
    </source>
</evidence>
<name>A0A2S8SUI2_9BACT</name>
<keyword evidence="12" id="KW-0687">Ribonucleoprotein</keyword>
<dbReference type="InParanoid" id="A0A2S8SUI2"/>
<keyword evidence="1 8" id="KW-0004">4Fe-4S</keyword>
<keyword evidence="13" id="KW-1185">Reference proteome</keyword>
<dbReference type="Proteomes" id="UP000237684">
    <property type="component" value="Unassembled WGS sequence"/>
</dbReference>
<dbReference type="SUPFAM" id="SSF102114">
    <property type="entry name" value="Radical SAM enzymes"/>
    <property type="match status" value="1"/>
</dbReference>
<keyword evidence="3 8" id="KW-0808">Transferase</keyword>
<dbReference type="GO" id="GO:0046872">
    <property type="term" value="F:metal ion binding"/>
    <property type="evidence" value="ECO:0007669"/>
    <property type="project" value="UniProtKB-KW"/>
</dbReference>
<feature type="binding site" evidence="8">
    <location>
        <position position="31"/>
    </location>
    <ligand>
        <name>[4Fe-4S] cluster</name>
        <dbReference type="ChEBI" id="CHEBI:49883"/>
        <label>1</label>
    </ligand>
</feature>
<evidence type="ECO:0000256" key="8">
    <source>
        <dbReference type="HAMAP-Rule" id="MF_01865"/>
    </source>
</evidence>
<dbReference type="NCBIfam" id="TIGR00089">
    <property type="entry name" value="MiaB/RimO family radical SAM methylthiotransferase"/>
    <property type="match status" value="1"/>
</dbReference>
<feature type="binding site" evidence="8">
    <location>
        <position position="67"/>
    </location>
    <ligand>
        <name>[4Fe-4S] cluster</name>
        <dbReference type="ChEBI" id="CHEBI:49883"/>
        <label>1</label>
    </ligand>
</feature>
<evidence type="ECO:0000313" key="12">
    <source>
        <dbReference type="EMBL" id="PQV64461.1"/>
    </source>
</evidence>
<dbReference type="InterPro" id="IPR002792">
    <property type="entry name" value="TRAM_dom"/>
</dbReference>
<comment type="caution">
    <text evidence="12">The sequence shown here is derived from an EMBL/GenBank/DDBJ whole genome shotgun (WGS) entry which is preliminary data.</text>
</comment>
<evidence type="ECO:0000259" key="11">
    <source>
        <dbReference type="PROSITE" id="PS51918"/>
    </source>
</evidence>
<dbReference type="Gene3D" id="2.40.50.140">
    <property type="entry name" value="Nucleic acid-binding proteins"/>
    <property type="match status" value="1"/>
</dbReference>
<feature type="domain" description="MTTase N-terminal" evidence="10">
    <location>
        <begin position="22"/>
        <end position="138"/>
    </location>
</feature>
<proteinExistence type="inferred from homology"/>
<keyword evidence="5 8" id="KW-0479">Metal-binding</keyword>
<sequence>MAVLERNPAASLLSSEKLIEKKSVGLVSLGCSKNLVDSEVMLGLLQGAGYRITGDITDADAIIVNTCGFLGAAVEESLQTLSDVASHKKSGKCRAVIATGCLPQRDAQLIQMRVPEVDAILGSADFGAIVEAVDGALKPKPRGFQIPQGGNGLIQLAVTPTKAHTYVYDHTTPRVRATPPWTAYLKIAEGCDHTCSFCIIPQLRGPFRSRPIESIVLEARQLAASGAKEIVLVAQDSTRYGFDLYGKMSLGALLTELSKVEELKWIRVLYAYPSQVNDEFIEALTTSPRIARYLDIPLQHASQPVLARMRRGGNAQSYANLLDKFRALSPEMGIRTSFIVGFPGERDEHFKELCDFVKQQKFDRIGIFKFSDENSALSFGLDAKVEAEVIEERYHALNMLQQKVSLQKNRGFIGKTIDVLLESEEPGAMIGRGERDAPDVDGNVLVKMSPRERRNHQRGEFVKVRVSGCTEYDLSGKLA</sequence>
<keyword evidence="12" id="KW-0689">Ribosomal protein</keyword>
<dbReference type="PANTHER" id="PTHR43837:SF1">
    <property type="entry name" value="RIBOSOMAL PROTEIN US12 METHYLTHIOTRANSFERASE RIMO"/>
    <property type="match status" value="1"/>
</dbReference>
<keyword evidence="4 8" id="KW-0949">S-adenosyl-L-methionine</keyword>
<evidence type="ECO:0000313" key="13">
    <source>
        <dbReference type="Proteomes" id="UP000237684"/>
    </source>
</evidence>
<comment type="subcellular location">
    <subcellularLocation>
        <location evidence="8">Cytoplasm</location>
    </subcellularLocation>
</comment>
<dbReference type="GO" id="GO:0005840">
    <property type="term" value="C:ribosome"/>
    <property type="evidence" value="ECO:0007669"/>
    <property type="project" value="UniProtKB-KW"/>
</dbReference>
<dbReference type="OrthoDB" id="9805215at2"/>
<comment type="catalytic activity">
    <reaction evidence="8">
        <text>L-aspartate(89)-[ribosomal protein uS12]-hydrogen + (sulfur carrier)-SH + AH2 + 2 S-adenosyl-L-methionine = 3-methylsulfanyl-L-aspartate(89)-[ribosomal protein uS12]-hydrogen + (sulfur carrier)-H + 5'-deoxyadenosine + L-methionine + A + S-adenosyl-L-homocysteine + 2 H(+)</text>
        <dbReference type="Rhea" id="RHEA:37087"/>
        <dbReference type="Rhea" id="RHEA-COMP:10460"/>
        <dbReference type="Rhea" id="RHEA-COMP:10461"/>
        <dbReference type="Rhea" id="RHEA-COMP:14737"/>
        <dbReference type="Rhea" id="RHEA-COMP:14739"/>
        <dbReference type="ChEBI" id="CHEBI:13193"/>
        <dbReference type="ChEBI" id="CHEBI:15378"/>
        <dbReference type="ChEBI" id="CHEBI:17319"/>
        <dbReference type="ChEBI" id="CHEBI:17499"/>
        <dbReference type="ChEBI" id="CHEBI:29917"/>
        <dbReference type="ChEBI" id="CHEBI:29961"/>
        <dbReference type="ChEBI" id="CHEBI:57844"/>
        <dbReference type="ChEBI" id="CHEBI:57856"/>
        <dbReference type="ChEBI" id="CHEBI:59789"/>
        <dbReference type="ChEBI" id="CHEBI:64428"/>
        <dbReference type="ChEBI" id="CHEBI:73599"/>
        <dbReference type="EC" id="2.8.4.4"/>
    </reaction>
</comment>
<dbReference type="GO" id="GO:0051539">
    <property type="term" value="F:4 iron, 4 sulfur cluster binding"/>
    <property type="evidence" value="ECO:0007669"/>
    <property type="project" value="UniProtKB-UniRule"/>
</dbReference>
<feature type="domain" description="Radical SAM core" evidence="11">
    <location>
        <begin position="177"/>
        <end position="407"/>
    </location>
</feature>
<dbReference type="InterPro" id="IPR005839">
    <property type="entry name" value="Methylthiotransferase"/>
</dbReference>
<dbReference type="InterPro" id="IPR005840">
    <property type="entry name" value="Ribosomal_uS12_MeSTrfase_RimO"/>
</dbReference>
<evidence type="ECO:0000259" key="9">
    <source>
        <dbReference type="PROSITE" id="PS50926"/>
    </source>
</evidence>
<comment type="cofactor">
    <cofactor evidence="8">
        <name>[4Fe-4S] cluster</name>
        <dbReference type="ChEBI" id="CHEBI:49883"/>
    </cofactor>
    <text evidence="8">Binds 2 [4Fe-4S] clusters. One cluster is coordinated with 3 cysteines and an exchangeable S-adenosyl-L-methionine.</text>
</comment>
<dbReference type="PROSITE" id="PS50926">
    <property type="entry name" value="TRAM"/>
    <property type="match status" value="1"/>
</dbReference>
<dbReference type="FunFam" id="3.80.30.20:FF:000001">
    <property type="entry name" value="tRNA-2-methylthio-N(6)-dimethylallyladenosine synthase 2"/>
    <property type="match status" value="1"/>
</dbReference>
<dbReference type="CDD" id="cd01335">
    <property type="entry name" value="Radical_SAM"/>
    <property type="match status" value="1"/>
</dbReference>
<feature type="domain" description="TRAM" evidence="9">
    <location>
        <begin position="410"/>
        <end position="479"/>
    </location>
</feature>
<keyword evidence="2 8" id="KW-0963">Cytoplasm</keyword>
<dbReference type="InterPro" id="IPR013848">
    <property type="entry name" value="Methylthiotransferase_N"/>
</dbReference>
<evidence type="ECO:0000256" key="7">
    <source>
        <dbReference type="ARBA" id="ARBA00023014"/>
    </source>
</evidence>
<feature type="binding site" evidence="8">
    <location>
        <position position="191"/>
    </location>
    <ligand>
        <name>[4Fe-4S] cluster</name>
        <dbReference type="ChEBI" id="CHEBI:49883"/>
        <label>2</label>
        <note>4Fe-4S-S-AdoMet</note>
    </ligand>
</feature>
<comment type="similarity">
    <text evidence="8">Belongs to the methylthiotransferase family. RimO subfamily.</text>
</comment>
<dbReference type="HAMAP" id="MF_01865">
    <property type="entry name" value="MTTase_RimO"/>
    <property type="match status" value="1"/>
</dbReference>
<dbReference type="PANTHER" id="PTHR43837">
    <property type="entry name" value="RIBOSOMAL PROTEIN S12 METHYLTHIOTRANSFERASE RIMO"/>
    <property type="match status" value="1"/>
</dbReference>
<organism evidence="12 13">
    <name type="scientific">Abditibacterium utsteinense</name>
    <dbReference type="NCBI Taxonomy" id="1960156"/>
    <lineage>
        <taxon>Bacteria</taxon>
        <taxon>Pseudomonadati</taxon>
        <taxon>Abditibacteriota</taxon>
        <taxon>Abditibacteriia</taxon>
        <taxon>Abditibacteriales</taxon>
        <taxon>Abditibacteriaceae</taxon>
        <taxon>Abditibacterium</taxon>
    </lineage>
</organism>
<dbReference type="PROSITE" id="PS51449">
    <property type="entry name" value="MTTASE_N"/>
    <property type="match status" value="1"/>
</dbReference>
<dbReference type="GO" id="GO:0103039">
    <property type="term" value="F:protein methylthiotransferase activity"/>
    <property type="evidence" value="ECO:0007669"/>
    <property type="project" value="UniProtKB-EC"/>
</dbReference>
<reference evidence="12 13" key="1">
    <citation type="journal article" date="2018" name="Syst. Appl. Microbiol.">
        <title>Abditibacterium utsteinense sp. nov., the first cultivated member of candidate phylum FBP, isolated from ice-free Antarctic soil samples.</title>
        <authorList>
            <person name="Tahon G."/>
            <person name="Tytgat B."/>
            <person name="Lebbe L."/>
            <person name="Carlier A."/>
            <person name="Willems A."/>
        </authorList>
    </citation>
    <scope>NUCLEOTIDE SEQUENCE [LARGE SCALE GENOMIC DNA]</scope>
    <source>
        <strain evidence="12 13">LMG 29911</strain>
    </source>
</reference>
<dbReference type="InterPro" id="IPR006638">
    <property type="entry name" value="Elp3/MiaA/NifB-like_rSAM"/>
</dbReference>
<dbReference type="SFLD" id="SFLDG01061">
    <property type="entry name" value="methylthiotransferase"/>
    <property type="match status" value="1"/>
</dbReference>
<keyword evidence="7 8" id="KW-0411">Iron-sulfur</keyword>
<dbReference type="SMART" id="SM00729">
    <property type="entry name" value="Elp3"/>
    <property type="match status" value="1"/>
</dbReference>
<evidence type="ECO:0000256" key="3">
    <source>
        <dbReference type="ARBA" id="ARBA00022679"/>
    </source>
</evidence>
<keyword evidence="6 8" id="KW-0408">Iron</keyword>
<dbReference type="AlphaFoldDB" id="A0A2S8SUI2"/>
<dbReference type="EMBL" id="NIGF01000005">
    <property type="protein sequence ID" value="PQV64461.1"/>
    <property type="molecule type" value="Genomic_DNA"/>
</dbReference>
<evidence type="ECO:0000256" key="6">
    <source>
        <dbReference type="ARBA" id="ARBA00023004"/>
    </source>
</evidence>